<evidence type="ECO:0000313" key="4">
    <source>
        <dbReference type="Proteomes" id="UP000799441"/>
    </source>
</evidence>
<gene>
    <name evidence="3" type="ORF">K431DRAFT_219470</name>
</gene>
<dbReference type="EMBL" id="MU003775">
    <property type="protein sequence ID" value="KAF2723660.1"/>
    <property type="molecule type" value="Genomic_DNA"/>
</dbReference>
<keyword evidence="4" id="KW-1185">Reference proteome</keyword>
<dbReference type="GO" id="GO:0006614">
    <property type="term" value="P:SRP-dependent cotranslational protein targeting to membrane"/>
    <property type="evidence" value="ECO:0007669"/>
    <property type="project" value="InterPro"/>
</dbReference>
<dbReference type="InterPro" id="IPR039432">
    <property type="entry name" value="SRP9_dom"/>
</dbReference>
<feature type="region of interest" description="Disordered" evidence="1">
    <location>
        <begin position="35"/>
        <end position="64"/>
    </location>
</feature>
<comment type="caution">
    <text evidence="3">The sequence shown here is derived from an EMBL/GenBank/DDBJ whole genome shotgun (WGS) entry which is preliminary data.</text>
</comment>
<proteinExistence type="predicted"/>
<sequence length="129" mass="14382">MVLLETSEEWQKQTSLLLEARPTSARITTKYNIPNLDAPKYQKPNKRKRDAANIETADGEKEAAPRVPKATLVLKTFCPESGVVLQYRTDRAQEVGRLIASLGRMGRRMAALPDAPEGWSTILAMQCVL</sequence>
<evidence type="ECO:0000256" key="1">
    <source>
        <dbReference type="SAM" id="MobiDB-lite"/>
    </source>
</evidence>
<dbReference type="InterPro" id="IPR039914">
    <property type="entry name" value="SRP9-like"/>
</dbReference>
<dbReference type="GO" id="GO:0005786">
    <property type="term" value="C:signal recognition particle, endoplasmic reticulum targeting"/>
    <property type="evidence" value="ECO:0007669"/>
    <property type="project" value="TreeGrafter"/>
</dbReference>
<evidence type="ECO:0000313" key="3">
    <source>
        <dbReference type="EMBL" id="KAF2723660.1"/>
    </source>
</evidence>
<dbReference type="Pfam" id="PF05486">
    <property type="entry name" value="SRP9-21"/>
    <property type="match status" value="1"/>
</dbReference>
<feature type="domain" description="SRP9" evidence="2">
    <location>
        <begin position="5"/>
        <end position="109"/>
    </location>
</feature>
<protein>
    <recommendedName>
        <fullName evidence="2">SRP9 domain-containing protein</fullName>
    </recommendedName>
</protein>
<dbReference type="PANTHER" id="PTHR12834:SF12">
    <property type="entry name" value="SIGNAL RECOGNITION PARTICLE 9 KDA PROTEIN"/>
    <property type="match status" value="1"/>
</dbReference>
<dbReference type="Proteomes" id="UP000799441">
    <property type="component" value="Unassembled WGS sequence"/>
</dbReference>
<reference evidence="3" key="1">
    <citation type="journal article" date="2020" name="Stud. Mycol.">
        <title>101 Dothideomycetes genomes: a test case for predicting lifestyles and emergence of pathogens.</title>
        <authorList>
            <person name="Haridas S."/>
            <person name="Albert R."/>
            <person name="Binder M."/>
            <person name="Bloem J."/>
            <person name="Labutti K."/>
            <person name="Salamov A."/>
            <person name="Andreopoulos B."/>
            <person name="Baker S."/>
            <person name="Barry K."/>
            <person name="Bills G."/>
            <person name="Bluhm B."/>
            <person name="Cannon C."/>
            <person name="Castanera R."/>
            <person name="Culley D."/>
            <person name="Daum C."/>
            <person name="Ezra D."/>
            <person name="Gonzalez J."/>
            <person name="Henrissat B."/>
            <person name="Kuo A."/>
            <person name="Liang C."/>
            <person name="Lipzen A."/>
            <person name="Lutzoni F."/>
            <person name="Magnuson J."/>
            <person name="Mondo S."/>
            <person name="Nolan M."/>
            <person name="Ohm R."/>
            <person name="Pangilinan J."/>
            <person name="Park H.-J."/>
            <person name="Ramirez L."/>
            <person name="Alfaro M."/>
            <person name="Sun H."/>
            <person name="Tritt A."/>
            <person name="Yoshinaga Y."/>
            <person name="Zwiers L.-H."/>
            <person name="Turgeon B."/>
            <person name="Goodwin S."/>
            <person name="Spatafora J."/>
            <person name="Crous P."/>
            <person name="Grigoriev I."/>
        </authorList>
    </citation>
    <scope>NUCLEOTIDE SEQUENCE</scope>
    <source>
        <strain evidence="3">CBS 116435</strain>
    </source>
</reference>
<evidence type="ECO:0000259" key="2">
    <source>
        <dbReference type="Pfam" id="PF05486"/>
    </source>
</evidence>
<dbReference type="AlphaFoldDB" id="A0A9P4UT20"/>
<dbReference type="OrthoDB" id="5419752at2759"/>
<accession>A0A9P4UT20</accession>
<dbReference type="PANTHER" id="PTHR12834">
    <property type="entry name" value="SIGNAL RECOGNITION PARTICLE 9 KDA PROTEIN"/>
    <property type="match status" value="1"/>
</dbReference>
<organism evidence="3 4">
    <name type="scientific">Polychaeton citri CBS 116435</name>
    <dbReference type="NCBI Taxonomy" id="1314669"/>
    <lineage>
        <taxon>Eukaryota</taxon>
        <taxon>Fungi</taxon>
        <taxon>Dikarya</taxon>
        <taxon>Ascomycota</taxon>
        <taxon>Pezizomycotina</taxon>
        <taxon>Dothideomycetes</taxon>
        <taxon>Dothideomycetidae</taxon>
        <taxon>Capnodiales</taxon>
        <taxon>Capnodiaceae</taxon>
        <taxon>Polychaeton</taxon>
    </lineage>
</organism>
<name>A0A9P4UT20_9PEZI</name>